<feature type="transmembrane region" description="Helical" evidence="9">
    <location>
        <begin position="12"/>
        <end position="34"/>
    </location>
</feature>
<organism evidence="11 12">
    <name type="scientific">Stylosanthes scabra</name>
    <dbReference type="NCBI Taxonomy" id="79078"/>
    <lineage>
        <taxon>Eukaryota</taxon>
        <taxon>Viridiplantae</taxon>
        <taxon>Streptophyta</taxon>
        <taxon>Embryophyta</taxon>
        <taxon>Tracheophyta</taxon>
        <taxon>Spermatophyta</taxon>
        <taxon>Magnoliopsida</taxon>
        <taxon>eudicotyledons</taxon>
        <taxon>Gunneridae</taxon>
        <taxon>Pentapetalae</taxon>
        <taxon>rosids</taxon>
        <taxon>fabids</taxon>
        <taxon>Fabales</taxon>
        <taxon>Fabaceae</taxon>
        <taxon>Papilionoideae</taxon>
        <taxon>50 kb inversion clade</taxon>
        <taxon>dalbergioids sensu lato</taxon>
        <taxon>Dalbergieae</taxon>
        <taxon>Pterocarpus clade</taxon>
        <taxon>Stylosanthes</taxon>
    </lineage>
</organism>
<comment type="caution">
    <text evidence="11">The sequence shown here is derived from an EMBL/GenBank/DDBJ whole genome shotgun (WGS) entry which is preliminary data.</text>
</comment>
<evidence type="ECO:0000256" key="4">
    <source>
        <dbReference type="ARBA" id="ARBA00022597"/>
    </source>
</evidence>
<evidence type="ECO:0000256" key="1">
    <source>
        <dbReference type="ARBA" id="ARBA00004127"/>
    </source>
</evidence>
<dbReference type="InterPro" id="IPR004316">
    <property type="entry name" value="SWEET_rpt"/>
</dbReference>
<keyword evidence="7 9" id="KW-1133">Transmembrane helix</keyword>
<evidence type="ECO:0000256" key="8">
    <source>
        <dbReference type="ARBA" id="ARBA00023136"/>
    </source>
</evidence>
<sequence>MGNATLARNVIGIIGNVISFLLFLSPAPTFYSIIQKKSVEEFKPDPYIATVLNCAFWVFYGLPFVHPDSILVVTINSVGLAFELVFLTIYYIYAPTNGRKKVLLFLLIETIFFAVVALITLLAVHDLNRRSIVVGVLSDIFNVMMYISPLTIMAQVINTKSVQYMPFWLSLTNFLNGLSWTTYALIHPFDLFVLISNGIGTISGLVQLILYAWYRSGKEQNDDTKTSSGSGVQLSSSAGGKVCCLI</sequence>
<evidence type="ECO:0000313" key="12">
    <source>
        <dbReference type="Proteomes" id="UP001341840"/>
    </source>
</evidence>
<feature type="region of interest" description="Disordered" evidence="10">
    <location>
        <begin position="220"/>
        <end position="239"/>
    </location>
</feature>
<protein>
    <recommendedName>
        <fullName evidence="9">Bidirectional sugar transporter SWEET</fullName>
    </recommendedName>
</protein>
<feature type="transmembrane region" description="Helical" evidence="9">
    <location>
        <begin position="131"/>
        <end position="152"/>
    </location>
</feature>
<evidence type="ECO:0000256" key="10">
    <source>
        <dbReference type="SAM" id="MobiDB-lite"/>
    </source>
</evidence>
<dbReference type="Gene3D" id="1.20.1280.290">
    <property type="match status" value="2"/>
</dbReference>
<keyword evidence="6" id="KW-0677">Repeat</keyword>
<dbReference type="InterPro" id="IPR047664">
    <property type="entry name" value="SWEET"/>
</dbReference>
<keyword evidence="3 9" id="KW-0813">Transport</keyword>
<evidence type="ECO:0000256" key="5">
    <source>
        <dbReference type="ARBA" id="ARBA00022692"/>
    </source>
</evidence>
<dbReference type="Proteomes" id="UP001341840">
    <property type="component" value="Unassembled WGS sequence"/>
</dbReference>
<feature type="transmembrane region" description="Helical" evidence="9">
    <location>
        <begin position="102"/>
        <end position="125"/>
    </location>
</feature>
<feature type="transmembrane region" description="Helical" evidence="9">
    <location>
        <begin position="70"/>
        <end position="93"/>
    </location>
</feature>
<evidence type="ECO:0000256" key="7">
    <source>
        <dbReference type="ARBA" id="ARBA00022989"/>
    </source>
</evidence>
<evidence type="ECO:0000256" key="3">
    <source>
        <dbReference type="ARBA" id="ARBA00022448"/>
    </source>
</evidence>
<comment type="subcellular location">
    <subcellularLocation>
        <location evidence="9">Cell membrane</location>
        <topology evidence="9">Multi-pass membrane protein</topology>
    </subcellularLocation>
    <subcellularLocation>
        <location evidence="1">Endomembrane system</location>
        <topology evidence="1">Multi-pass membrane protein</topology>
    </subcellularLocation>
</comment>
<reference evidence="11 12" key="1">
    <citation type="journal article" date="2023" name="Plants (Basel)">
        <title>Bridging the Gap: Combining Genomics and Transcriptomics Approaches to Understand Stylosanthes scabra, an Orphan Legume from the Brazilian Caatinga.</title>
        <authorList>
            <person name="Ferreira-Neto J.R.C."/>
            <person name="da Silva M.D."/>
            <person name="Binneck E."/>
            <person name="de Melo N.F."/>
            <person name="da Silva R.H."/>
            <person name="de Melo A.L.T.M."/>
            <person name="Pandolfi V."/>
            <person name="Bustamante F.O."/>
            <person name="Brasileiro-Vidal A.C."/>
            <person name="Benko-Iseppon A.M."/>
        </authorList>
    </citation>
    <scope>NUCLEOTIDE SEQUENCE [LARGE SCALE GENOMIC DNA]</scope>
    <source>
        <tissue evidence="11">Leaves</tissue>
    </source>
</reference>
<dbReference type="PANTHER" id="PTHR10791">
    <property type="entry name" value="RAG1-ACTIVATING PROTEIN 1"/>
    <property type="match status" value="1"/>
</dbReference>
<gene>
    <name evidence="11" type="primary">SWEET4_1</name>
    <name evidence="11" type="ORF">PIB30_002933</name>
</gene>
<evidence type="ECO:0000256" key="2">
    <source>
        <dbReference type="ARBA" id="ARBA00007809"/>
    </source>
</evidence>
<keyword evidence="12" id="KW-1185">Reference proteome</keyword>
<dbReference type="PANTHER" id="PTHR10791:SF236">
    <property type="entry name" value="BIDIRECTIONAL SUGAR TRANSPORTER SWEET8"/>
    <property type="match status" value="1"/>
</dbReference>
<feature type="compositionally biased region" description="Low complexity" evidence="10">
    <location>
        <begin position="227"/>
        <end position="239"/>
    </location>
</feature>
<evidence type="ECO:0000256" key="6">
    <source>
        <dbReference type="ARBA" id="ARBA00022737"/>
    </source>
</evidence>
<feature type="transmembrane region" description="Helical" evidence="9">
    <location>
        <begin position="46"/>
        <end position="64"/>
    </location>
</feature>
<keyword evidence="4 9" id="KW-0762">Sugar transport</keyword>
<evidence type="ECO:0000313" key="11">
    <source>
        <dbReference type="EMBL" id="MED6167451.1"/>
    </source>
</evidence>
<comment type="function">
    <text evidence="9">Mediates both low-affinity uptake and efflux of sugar across the membrane.</text>
</comment>
<feature type="transmembrane region" description="Helical" evidence="9">
    <location>
        <begin position="192"/>
        <end position="214"/>
    </location>
</feature>
<accession>A0ABU6V266</accession>
<feature type="transmembrane region" description="Helical" evidence="9">
    <location>
        <begin position="164"/>
        <end position="186"/>
    </location>
</feature>
<keyword evidence="8 9" id="KW-0472">Membrane</keyword>
<dbReference type="EMBL" id="JASCZI010151040">
    <property type="protein sequence ID" value="MED6167451.1"/>
    <property type="molecule type" value="Genomic_DNA"/>
</dbReference>
<proteinExistence type="inferred from homology"/>
<name>A0ABU6V266_9FABA</name>
<dbReference type="Pfam" id="PF03083">
    <property type="entry name" value="MtN3_slv"/>
    <property type="match status" value="2"/>
</dbReference>
<evidence type="ECO:0000256" key="9">
    <source>
        <dbReference type="RuleBase" id="RU910715"/>
    </source>
</evidence>
<comment type="similarity">
    <text evidence="2 9">Belongs to the SWEET sugar transporter family.</text>
</comment>
<keyword evidence="5 9" id="KW-0812">Transmembrane</keyword>